<reference evidence="1 2" key="1">
    <citation type="submission" date="2021-06" db="EMBL/GenBank/DDBJ databases">
        <title>Complete genome sequence of the secondary alcohol utilizing methanogen Methanospirillum hungatei strain GP1.</title>
        <authorList>
            <person name="Day L.A."/>
            <person name="Costa K.C."/>
        </authorList>
    </citation>
    <scope>NUCLEOTIDE SEQUENCE [LARGE SCALE GENOMIC DNA]</scope>
    <source>
        <strain evidence="1 2">GP1</strain>
    </source>
</reference>
<dbReference type="Proteomes" id="UP000694228">
    <property type="component" value="Chromosome"/>
</dbReference>
<gene>
    <name evidence="1" type="ORF">KSK55_15865</name>
</gene>
<name>A0A8F5VKZ4_METHU</name>
<accession>A0A8F5VKZ4</accession>
<organism evidence="1 2">
    <name type="scientific">Methanospirillum hungatei</name>
    <dbReference type="NCBI Taxonomy" id="2203"/>
    <lineage>
        <taxon>Archaea</taxon>
        <taxon>Methanobacteriati</taxon>
        <taxon>Methanobacteriota</taxon>
        <taxon>Stenosarchaea group</taxon>
        <taxon>Methanomicrobia</taxon>
        <taxon>Methanomicrobiales</taxon>
        <taxon>Methanospirillaceae</taxon>
        <taxon>Methanospirillum</taxon>
    </lineage>
</organism>
<evidence type="ECO:0000313" key="1">
    <source>
        <dbReference type="EMBL" id="QXO94759.1"/>
    </source>
</evidence>
<protein>
    <submittedName>
        <fullName evidence="1">Uncharacterized protein</fullName>
    </submittedName>
</protein>
<dbReference type="AlphaFoldDB" id="A0A8F5VKZ4"/>
<sequence>MLQGKSSLCTIPFCMVIIIGNPVIGVIPDEISFDSIDITDSPQQIILSGHVTSKDCKQVGVEIFPLLYWEKVGELARNRQAKGFKLSLLSVVQNINTAKSESNGDTYGGVFLYIFNPDGTITYLPAPPCPDHQIQFAKVIEKTGKKCWSKSIDERKNRHRLSSGTYVVLLWDATNQRIYTDTHIENIYDVIHGFIYPTTGSGLIWDQKNRKKLFSTRILVKY</sequence>
<dbReference type="EMBL" id="CP077107">
    <property type="protein sequence ID" value="QXO94759.1"/>
    <property type="molecule type" value="Genomic_DNA"/>
</dbReference>
<evidence type="ECO:0000313" key="2">
    <source>
        <dbReference type="Proteomes" id="UP000694228"/>
    </source>
</evidence>
<proteinExistence type="predicted"/>